<dbReference type="PANTHER" id="PTHR32444">
    <property type="entry name" value="BULB-TYPE LECTIN DOMAIN-CONTAINING PROTEIN"/>
    <property type="match status" value="1"/>
</dbReference>
<accession>A0A8T1ZG85</accession>
<evidence type="ECO:0000259" key="1">
    <source>
        <dbReference type="PROSITE" id="PS50927"/>
    </source>
</evidence>
<dbReference type="AlphaFoldDB" id="A0A8T1ZG85"/>
<proteinExistence type="predicted"/>
<dbReference type="EMBL" id="JAEFBK010000010">
    <property type="protein sequence ID" value="KAG7558437.1"/>
    <property type="molecule type" value="Genomic_DNA"/>
</dbReference>
<name>A0A8T1ZG85_9BRAS</name>
<keyword evidence="3" id="KW-1185">Reference proteome</keyword>
<dbReference type="Proteomes" id="UP000694240">
    <property type="component" value="Chromosome 10"/>
</dbReference>
<dbReference type="InterPro" id="IPR001480">
    <property type="entry name" value="Bulb-type_lectin_dom"/>
</dbReference>
<feature type="domain" description="Bulb-type lectin" evidence="1">
    <location>
        <begin position="1"/>
        <end position="101"/>
    </location>
</feature>
<sequence>MEIRNAYSFLCSPSLPASFRQQRLLLATAPITIVSPRELFELGFFKLFSNNNFVLVDQAGTRVWGTKFPGVISSMLVVELLNDGNFIIKNTWDNDTAGFLWQSFDFPTNTLLPGMALGWNFHKRINRYLMA</sequence>
<comment type="caution">
    <text evidence="2">The sequence shown here is derived from an EMBL/GenBank/DDBJ whole genome shotgun (WGS) entry which is preliminary data.</text>
</comment>
<dbReference type="Pfam" id="PF01453">
    <property type="entry name" value="B_lectin"/>
    <property type="match status" value="1"/>
</dbReference>
<protein>
    <submittedName>
        <fullName evidence="2">Bulb-type lectin domain</fullName>
    </submittedName>
</protein>
<dbReference type="PROSITE" id="PS50927">
    <property type="entry name" value="BULB_LECTIN"/>
    <property type="match status" value="1"/>
</dbReference>
<evidence type="ECO:0000313" key="2">
    <source>
        <dbReference type="EMBL" id="KAG7558437.1"/>
    </source>
</evidence>
<gene>
    <name evidence="2" type="ORF">ISN45_Aa05g000940</name>
</gene>
<evidence type="ECO:0000313" key="3">
    <source>
        <dbReference type="Proteomes" id="UP000694240"/>
    </source>
</evidence>
<reference evidence="2 3" key="1">
    <citation type="submission" date="2020-12" db="EMBL/GenBank/DDBJ databases">
        <title>Concerted genomic and epigenomic changes stabilize Arabidopsis allopolyploids.</title>
        <authorList>
            <person name="Chen Z."/>
        </authorList>
    </citation>
    <scope>NUCLEOTIDE SEQUENCE [LARGE SCALE GENOMIC DNA]</scope>
    <source>
        <strain evidence="2">Allo738</strain>
        <tissue evidence="2">Leaf</tissue>
    </source>
</reference>
<dbReference type="PANTHER" id="PTHR32444:SF249">
    <property type="entry name" value="CURCULIN-LIKE (MANNOSE-BINDING) LECTIN FAMILY PROTEIN"/>
    <property type="match status" value="1"/>
</dbReference>
<organism evidence="2 3">
    <name type="scientific">Arabidopsis thaliana x Arabidopsis arenosa</name>
    <dbReference type="NCBI Taxonomy" id="1240361"/>
    <lineage>
        <taxon>Eukaryota</taxon>
        <taxon>Viridiplantae</taxon>
        <taxon>Streptophyta</taxon>
        <taxon>Embryophyta</taxon>
        <taxon>Tracheophyta</taxon>
        <taxon>Spermatophyta</taxon>
        <taxon>Magnoliopsida</taxon>
        <taxon>eudicotyledons</taxon>
        <taxon>Gunneridae</taxon>
        <taxon>Pentapetalae</taxon>
        <taxon>rosids</taxon>
        <taxon>malvids</taxon>
        <taxon>Brassicales</taxon>
        <taxon>Brassicaceae</taxon>
        <taxon>Camelineae</taxon>
        <taxon>Arabidopsis</taxon>
    </lineage>
</organism>